<dbReference type="OrthoDB" id="328699at2759"/>
<dbReference type="VEuPathDB" id="ToxoDB:TGP89_300612"/>
<dbReference type="EMBL" id="AEYI02005369">
    <property type="protein sequence ID" value="KFG27521.1"/>
    <property type="molecule type" value="Genomic_DNA"/>
</dbReference>
<evidence type="ECO:0000313" key="2">
    <source>
        <dbReference type="Proteomes" id="UP000028828"/>
    </source>
</evidence>
<dbReference type="Proteomes" id="UP000028828">
    <property type="component" value="Unassembled WGS sequence"/>
</dbReference>
<gene>
    <name evidence="1" type="ORF">TGP89_300612</name>
</gene>
<comment type="caution">
    <text evidence="1">The sequence shown here is derived from an EMBL/GenBank/DDBJ whole genome shotgun (WGS) entry which is preliminary data.</text>
</comment>
<dbReference type="GO" id="GO:0005840">
    <property type="term" value="C:ribosome"/>
    <property type="evidence" value="ECO:0007669"/>
    <property type="project" value="UniProtKB-KW"/>
</dbReference>
<dbReference type="SMR" id="A0A086J5V3"/>
<keyword evidence="1" id="KW-0687">Ribonucleoprotein</keyword>
<keyword evidence="1" id="KW-0689">Ribosomal protein</keyword>
<reference evidence="1 2" key="1">
    <citation type="submission" date="2014-03" db="EMBL/GenBank/DDBJ databases">
        <authorList>
            <person name="Sibley D."/>
            <person name="Venepally P."/>
            <person name="Karamycheva S."/>
            <person name="Hadjithomas M."/>
            <person name="Khan A."/>
            <person name="Brunk B."/>
            <person name="Roos D."/>
            <person name="Caler E."/>
            <person name="Lorenzi H."/>
        </authorList>
    </citation>
    <scope>NUCLEOTIDE SEQUENCE [LARGE SCALE GENOMIC DNA]</scope>
    <source>
        <strain evidence="2">p89</strain>
    </source>
</reference>
<name>A0A086J5V3_TOXGO</name>
<evidence type="ECO:0000313" key="1">
    <source>
        <dbReference type="EMBL" id="KFG27521.1"/>
    </source>
</evidence>
<protein>
    <submittedName>
        <fullName evidence="1">Ribosomal protein S17</fullName>
    </submittedName>
</protein>
<dbReference type="AlphaFoldDB" id="A0A086J5V3"/>
<organism evidence="1 2">
    <name type="scientific">Toxoplasma gondii p89</name>
    <dbReference type="NCBI Taxonomy" id="943119"/>
    <lineage>
        <taxon>Eukaryota</taxon>
        <taxon>Sar</taxon>
        <taxon>Alveolata</taxon>
        <taxon>Apicomplexa</taxon>
        <taxon>Conoidasida</taxon>
        <taxon>Coccidia</taxon>
        <taxon>Eucoccidiorida</taxon>
        <taxon>Eimeriorina</taxon>
        <taxon>Sarcocystidae</taxon>
        <taxon>Toxoplasma</taxon>
    </lineage>
</organism>
<accession>A0A086J5V3</accession>
<proteinExistence type="predicted"/>
<sequence>MVIKIGYVITNKKNTKYKFILPFWKKNLKYKNIQLKIKSNFFHDSRKEFLQNFIVLVKFNCKQKKYNLIKILY</sequence>